<evidence type="ECO:0008006" key="7">
    <source>
        <dbReference type="Google" id="ProtNLM"/>
    </source>
</evidence>
<accession>A0A0P0N3P9</accession>
<feature type="transmembrane region" description="Helical" evidence="2">
    <location>
        <begin position="335"/>
        <end position="353"/>
    </location>
</feature>
<keyword evidence="2" id="KW-0812">Transmembrane</keyword>
<keyword evidence="2" id="KW-0472">Membrane</keyword>
<feature type="transmembrane region" description="Helical" evidence="2">
    <location>
        <begin position="260"/>
        <end position="282"/>
    </location>
</feature>
<evidence type="ECO:0000313" key="5">
    <source>
        <dbReference type="Proteomes" id="UP000058613"/>
    </source>
</evidence>
<dbReference type="OrthoDB" id="15364at2157"/>
<feature type="transmembrane region" description="Helical" evidence="2">
    <location>
        <begin position="219"/>
        <end position="240"/>
    </location>
</feature>
<feature type="transmembrane region" description="Helical" evidence="2">
    <location>
        <begin position="294"/>
        <end position="315"/>
    </location>
</feature>
<dbReference type="Pfam" id="PF04123">
    <property type="entry name" value="DUF373"/>
    <property type="match status" value="1"/>
</dbReference>
<proteinExistence type="predicted"/>
<evidence type="ECO:0000313" key="4">
    <source>
        <dbReference type="EMBL" id="OWJ55375.1"/>
    </source>
</evidence>
<dbReference type="InterPro" id="IPR007254">
    <property type="entry name" value="DUF373"/>
</dbReference>
<dbReference type="Proteomes" id="UP000196694">
    <property type="component" value="Unassembled WGS sequence"/>
</dbReference>
<dbReference type="STRING" id="1273541.Pyrde_0982"/>
<feature type="region of interest" description="Disordered" evidence="1">
    <location>
        <begin position="366"/>
        <end position="388"/>
    </location>
</feature>
<dbReference type="EMBL" id="NCQP01000001">
    <property type="protein sequence ID" value="OWJ55375.1"/>
    <property type="molecule type" value="Genomic_DNA"/>
</dbReference>
<keyword evidence="2" id="KW-1133">Transmembrane helix</keyword>
<name>A0A0P0N3P9_9CREN</name>
<organism evidence="3 5">
    <name type="scientific">Pyrodictium delaneyi</name>
    <dbReference type="NCBI Taxonomy" id="1273541"/>
    <lineage>
        <taxon>Archaea</taxon>
        <taxon>Thermoproteota</taxon>
        <taxon>Thermoprotei</taxon>
        <taxon>Desulfurococcales</taxon>
        <taxon>Pyrodictiaceae</taxon>
        <taxon>Pyrodictium</taxon>
    </lineage>
</organism>
<dbReference type="RefSeq" id="WP_055408740.1">
    <property type="nucleotide sequence ID" value="NZ_CP013011.1"/>
</dbReference>
<evidence type="ECO:0000313" key="6">
    <source>
        <dbReference type="Proteomes" id="UP000196694"/>
    </source>
</evidence>
<gene>
    <name evidence="4" type="ORF">Pdsh_00740</name>
    <name evidence="3" type="ORF">Pyrde_0982</name>
</gene>
<dbReference type="Proteomes" id="UP000058613">
    <property type="component" value="Chromosome"/>
</dbReference>
<reference evidence="3 5" key="1">
    <citation type="submission" date="2015-10" db="EMBL/GenBank/DDBJ databases">
        <title>Complete genome sequence of hyperthermophilic archaeon Pyrodictium delaneyi Su06.</title>
        <authorList>
            <person name="Jung J.-H."/>
            <person name="Lin J."/>
            <person name="Holden J.F."/>
            <person name="Park C.-S."/>
        </authorList>
    </citation>
    <scope>NUCLEOTIDE SEQUENCE [LARGE SCALE GENOMIC DNA]</scope>
    <source>
        <strain evidence="3 5">Su06</strain>
    </source>
</reference>
<dbReference type="GeneID" id="26099320"/>
<dbReference type="PANTHER" id="PTHR38815:SF1">
    <property type="entry name" value="DUF373 FAMILY PROTEIN"/>
    <property type="match status" value="1"/>
</dbReference>
<dbReference type="PANTHER" id="PTHR38815">
    <property type="entry name" value="HYPOTHETICAL MEMBRANE PROTEIN, CONSERVED, DUF373 FAMILY"/>
    <property type="match status" value="1"/>
</dbReference>
<dbReference type="AlphaFoldDB" id="A0A0P0N3P9"/>
<protein>
    <recommendedName>
        <fullName evidence="7">DUF373 family protein</fullName>
    </recommendedName>
</protein>
<reference evidence="4 6" key="2">
    <citation type="submission" date="2017-05" db="EMBL/GenBank/DDBJ databases">
        <title>The draft genome of the hyperthermophilic archaeon 'Pyrodictium delaneyi strain Hulk', an iron and nitrate reducer, reveals the capacity for sulfate reduction.</title>
        <authorList>
            <person name="Demey L.M."/>
            <person name="Miller C."/>
            <person name="Manzella M."/>
            <person name="Reguera G."/>
            <person name="Kashefi K."/>
        </authorList>
    </citation>
    <scope>NUCLEOTIDE SEQUENCE [LARGE SCALE GENOMIC DNA]</scope>
    <source>
        <strain evidence="4 6">Hulk</strain>
    </source>
</reference>
<dbReference type="EMBL" id="CP013011">
    <property type="protein sequence ID" value="ALL01030.1"/>
    <property type="molecule type" value="Genomic_DNA"/>
</dbReference>
<keyword evidence="6" id="KW-1185">Reference proteome</keyword>
<evidence type="ECO:0000313" key="3">
    <source>
        <dbReference type="EMBL" id="ALL01030.1"/>
    </source>
</evidence>
<sequence>MKEKKRLLVLAVDLDNDLGRAGIATPILGREHVLDAAIRFALYDPEDSDANVLFAAIRLADELKRKGYEAEPAAIAGSELGGAEASIRARQELEKLVEEYQPDGVIVVSDGSEDELLVPMVASLVPVYGVHRLVIKQLRGVEETYVLFVKYLRKVLTEPRFSRMFLGVPGVILVMFSALALMNMLREALLLVFMIAGAAMIVRGFDLEDKIMKALTETPVTLVSYATAGLSAALAIGLAITQLMNAKSMGSISPQDLAETLRGVTGLLGFAASIAILGHAASKFVSGSLKLTRELVSIATVIVAVVLLDTIASALDMMNEMSLGKFIQALIASNFALYAVASVILVAVVWQLARILEHSIFRSAAPASEKREEPGTAQPRQTRATDDE</sequence>
<feature type="transmembrane region" description="Helical" evidence="2">
    <location>
        <begin position="161"/>
        <end position="182"/>
    </location>
</feature>
<evidence type="ECO:0000256" key="1">
    <source>
        <dbReference type="SAM" id="MobiDB-lite"/>
    </source>
</evidence>
<dbReference type="KEGG" id="pdl:Pyrde_0982"/>
<feature type="transmembrane region" description="Helical" evidence="2">
    <location>
        <begin position="188"/>
        <end position="207"/>
    </location>
</feature>
<evidence type="ECO:0000256" key="2">
    <source>
        <dbReference type="SAM" id="Phobius"/>
    </source>
</evidence>